<sequence length="148" mass="16326">MLHLPLVLLVWVSLYSVTRSQTVSCDEKSELRDTAQSPTFPSNKAADFTKPCLLTFVAQNDDRIKLVFPDLQKMAKNGTSCSDNYVKFANEQAGLTSATSYCDGILPPPFVSQGNTVFIQYKIQNSSVNSFAVQLTPSNVIVNFTLHV</sequence>
<evidence type="ECO:0000259" key="4">
    <source>
        <dbReference type="PROSITE" id="PS01180"/>
    </source>
</evidence>
<keyword evidence="6" id="KW-1185">Reference proteome</keyword>
<proteinExistence type="predicted"/>
<dbReference type="EMBL" id="LUCM01002218">
    <property type="protein sequence ID" value="KAA0197692.1"/>
    <property type="molecule type" value="Genomic_DNA"/>
</dbReference>
<name>A0A8E0S301_9TREM</name>
<dbReference type="Gene3D" id="2.60.120.290">
    <property type="entry name" value="Spermadhesin, CUB domain"/>
    <property type="match status" value="1"/>
</dbReference>
<dbReference type="SUPFAM" id="SSF49854">
    <property type="entry name" value="Spermadhesin, CUB domain"/>
    <property type="match status" value="1"/>
</dbReference>
<protein>
    <recommendedName>
        <fullName evidence="4">CUB domain-containing protein</fullName>
    </recommendedName>
</protein>
<dbReference type="Proteomes" id="UP000728185">
    <property type="component" value="Unassembled WGS sequence"/>
</dbReference>
<feature type="signal peptide" evidence="3">
    <location>
        <begin position="1"/>
        <end position="20"/>
    </location>
</feature>
<evidence type="ECO:0000313" key="5">
    <source>
        <dbReference type="EMBL" id="KAA0197692.1"/>
    </source>
</evidence>
<evidence type="ECO:0000256" key="1">
    <source>
        <dbReference type="ARBA" id="ARBA00023157"/>
    </source>
</evidence>
<reference evidence="5" key="1">
    <citation type="submission" date="2019-05" db="EMBL/GenBank/DDBJ databases">
        <title>Annotation for the trematode Fasciolopsis buski.</title>
        <authorList>
            <person name="Choi Y.-J."/>
        </authorList>
    </citation>
    <scope>NUCLEOTIDE SEQUENCE</scope>
    <source>
        <strain evidence="5">HT</strain>
        <tissue evidence="5">Whole worm</tissue>
    </source>
</reference>
<feature type="chain" id="PRO_5034642574" description="CUB domain-containing protein" evidence="3">
    <location>
        <begin position="21"/>
        <end position="148"/>
    </location>
</feature>
<keyword evidence="1" id="KW-1015">Disulfide bond</keyword>
<dbReference type="CDD" id="cd00041">
    <property type="entry name" value="CUB"/>
    <property type="match status" value="1"/>
</dbReference>
<accession>A0A8E0S301</accession>
<keyword evidence="3" id="KW-0732">Signal</keyword>
<dbReference type="AlphaFoldDB" id="A0A8E0S301"/>
<comment type="caution">
    <text evidence="2">Lacks conserved residue(s) required for the propagation of feature annotation.</text>
</comment>
<dbReference type="InterPro" id="IPR000859">
    <property type="entry name" value="CUB_dom"/>
</dbReference>
<organism evidence="5 6">
    <name type="scientific">Fasciolopsis buskii</name>
    <dbReference type="NCBI Taxonomy" id="27845"/>
    <lineage>
        <taxon>Eukaryota</taxon>
        <taxon>Metazoa</taxon>
        <taxon>Spiralia</taxon>
        <taxon>Lophotrochozoa</taxon>
        <taxon>Platyhelminthes</taxon>
        <taxon>Trematoda</taxon>
        <taxon>Digenea</taxon>
        <taxon>Plagiorchiida</taxon>
        <taxon>Echinostomata</taxon>
        <taxon>Echinostomatoidea</taxon>
        <taxon>Fasciolidae</taxon>
        <taxon>Fasciolopsis</taxon>
    </lineage>
</organism>
<evidence type="ECO:0000313" key="6">
    <source>
        <dbReference type="Proteomes" id="UP000728185"/>
    </source>
</evidence>
<gene>
    <name evidence="5" type="ORF">FBUS_05951</name>
</gene>
<dbReference type="PROSITE" id="PS01180">
    <property type="entry name" value="CUB"/>
    <property type="match status" value="1"/>
</dbReference>
<feature type="domain" description="CUB" evidence="4">
    <location>
        <begin position="23"/>
        <end position="138"/>
    </location>
</feature>
<dbReference type="Pfam" id="PF00431">
    <property type="entry name" value="CUB"/>
    <property type="match status" value="1"/>
</dbReference>
<evidence type="ECO:0000256" key="2">
    <source>
        <dbReference type="PROSITE-ProRule" id="PRU00059"/>
    </source>
</evidence>
<evidence type="ECO:0000256" key="3">
    <source>
        <dbReference type="SAM" id="SignalP"/>
    </source>
</evidence>
<dbReference type="InterPro" id="IPR035914">
    <property type="entry name" value="Sperma_CUB_dom_sf"/>
</dbReference>
<comment type="caution">
    <text evidence="5">The sequence shown here is derived from an EMBL/GenBank/DDBJ whole genome shotgun (WGS) entry which is preliminary data.</text>
</comment>